<dbReference type="EMBL" id="AP014940">
    <property type="protein sequence ID" value="BAV99319.1"/>
    <property type="molecule type" value="Genomic_DNA"/>
</dbReference>
<name>A0AAU9APU9_LYSEN</name>
<dbReference type="AlphaFoldDB" id="A0AAU9APU9"/>
<feature type="region of interest" description="Disordered" evidence="1">
    <location>
        <begin position="58"/>
        <end position="85"/>
    </location>
</feature>
<gene>
    <name evidence="2" type="ORF">LEN_3832</name>
</gene>
<accession>A0AAU9APU9</accession>
<evidence type="ECO:0008006" key="4">
    <source>
        <dbReference type="Google" id="ProtNLM"/>
    </source>
</evidence>
<dbReference type="RefSeq" id="WP_096379744.1">
    <property type="nucleotide sequence ID" value="NZ_AP014940.1"/>
</dbReference>
<organism evidence="2 3">
    <name type="scientific">Lysobacter enzymogenes</name>
    <dbReference type="NCBI Taxonomy" id="69"/>
    <lineage>
        <taxon>Bacteria</taxon>
        <taxon>Pseudomonadati</taxon>
        <taxon>Pseudomonadota</taxon>
        <taxon>Gammaproteobacteria</taxon>
        <taxon>Lysobacterales</taxon>
        <taxon>Lysobacteraceae</taxon>
        <taxon>Lysobacter</taxon>
    </lineage>
</organism>
<evidence type="ECO:0000313" key="2">
    <source>
        <dbReference type="EMBL" id="BAV99319.1"/>
    </source>
</evidence>
<reference evidence="2 3" key="1">
    <citation type="journal article" date="2017" name="DNA Res.">
        <title>Complete genome sequence and expression profile of the commercial lytic enzyme producer Lysobacter enzymogenes M497-1.</title>
        <authorList>
            <person name="Takami H."/>
            <person name="Toyoda A."/>
            <person name="Uchiyama I."/>
            <person name="Itoh T."/>
            <person name="Takaki Y."/>
            <person name="Arai W."/>
            <person name="Nishi S."/>
            <person name="Kawai M."/>
            <person name="Shinya K."/>
            <person name="Ikeda H."/>
        </authorList>
    </citation>
    <scope>NUCLEOTIDE SEQUENCE [LARGE SCALE GENOMIC DNA]</scope>
    <source>
        <strain evidence="2 3">M497-1</strain>
    </source>
</reference>
<dbReference type="KEGG" id="lem:LEN_3832"/>
<dbReference type="GeneID" id="83065637"/>
<evidence type="ECO:0000313" key="3">
    <source>
        <dbReference type="Proteomes" id="UP000218824"/>
    </source>
</evidence>
<dbReference type="Proteomes" id="UP000218824">
    <property type="component" value="Chromosome"/>
</dbReference>
<evidence type="ECO:0000256" key="1">
    <source>
        <dbReference type="SAM" id="MobiDB-lite"/>
    </source>
</evidence>
<proteinExistence type="predicted"/>
<sequence length="218" mass="22632">MVMNGLSSASVVVATVLALTGCQQPVGAGRGASGHVSAAHGRGADPAAAAVEPIAASAGATPDPFGRRRADPASSPGQSGRYLPAESKLLRGNAMSVEATRSALMFEGFDASMAEFAAQAARDPNARDLSARYRAAILRQLGGSGMLVDLQCGLSLCMGTIRTKDRAAMDAWVDRFGQSADTPNFVFTRFAKKRASGEFDNRFVFSSDPGANSATSRR</sequence>
<protein>
    <recommendedName>
        <fullName evidence="4">Lipoprotein</fullName>
    </recommendedName>
</protein>